<name>A0A1H7SI67_STRJI</name>
<dbReference type="STRING" id="235985.SAMN05414137_11219"/>
<dbReference type="PANTHER" id="PTHR33744">
    <property type="entry name" value="CARBOHYDRATE DIACID REGULATOR"/>
    <property type="match status" value="1"/>
</dbReference>
<dbReference type="InterPro" id="IPR051448">
    <property type="entry name" value="CdaR-like_regulators"/>
</dbReference>
<evidence type="ECO:0000259" key="2">
    <source>
        <dbReference type="Pfam" id="PF13556"/>
    </source>
</evidence>
<reference evidence="4" key="1">
    <citation type="submission" date="2016-10" db="EMBL/GenBank/DDBJ databases">
        <authorList>
            <person name="Varghese N."/>
        </authorList>
    </citation>
    <scope>NUCLEOTIDE SEQUENCE [LARGE SCALE GENOMIC DNA]</scope>
    <source>
        <strain evidence="4">DSM 45096 / BCRC 16803 / CGMCC 4.1857 / CIP 109030 / JCM 12277 / KCTC 19219 / NBRC 100920 / 33214</strain>
    </source>
</reference>
<dbReference type="InterPro" id="IPR012914">
    <property type="entry name" value="PucR_dom"/>
</dbReference>
<sequence>MRLGELLAERGLGLRALTDVSGTGRSVSWAVPSELADPTPWLDGGELVLTTGLRLRSRAAQEAFVDRLVLARAGGVGFGTGLGHDRVPRALLARARQSALPVLEVPYETPFVALVRFCAERLAQERATATDLSGRRELLGRVLAEVLSGGFDEPTAERVLACHDVDLGRPHRVVLGTWAAAGRQAEARLAALPCRRVGAVFEGALLVVAPATSAEETAVELREVLARDPLHGAEAQVAVGPSGVGVRGLRAGCAAAREALERGRREAPDAPRLAELLATQGDPSVRQFGRRLLEPLVRFDSEHRADLVGTLRRYLETDGSVQATAEGLFVHRNTVRYRLARIEELTNRSLAATADRAELWLALAVAG</sequence>
<accession>A0A1H7SI67</accession>
<dbReference type="eggNOG" id="COG3835">
    <property type="taxonomic scope" value="Bacteria"/>
</dbReference>
<evidence type="ECO:0000313" key="4">
    <source>
        <dbReference type="Proteomes" id="UP000183015"/>
    </source>
</evidence>
<dbReference type="PANTHER" id="PTHR33744:SF7">
    <property type="entry name" value="PUCR FAMILY TRANSCRIPTIONAL REGULATOR"/>
    <property type="match status" value="1"/>
</dbReference>
<dbReference type="InterPro" id="IPR042070">
    <property type="entry name" value="PucR_C-HTH_sf"/>
</dbReference>
<proteinExistence type="predicted"/>
<keyword evidence="4" id="KW-1185">Reference proteome</keyword>
<dbReference type="AlphaFoldDB" id="A0A1H7SI67"/>
<feature type="domain" description="Purine catabolism PurC-like" evidence="1">
    <location>
        <begin position="6"/>
        <end position="116"/>
    </location>
</feature>
<feature type="domain" description="PucR C-terminal helix-turn-helix" evidence="2">
    <location>
        <begin position="307"/>
        <end position="364"/>
    </location>
</feature>
<dbReference type="Pfam" id="PF07905">
    <property type="entry name" value="PucR"/>
    <property type="match status" value="1"/>
</dbReference>
<dbReference type="Pfam" id="PF13556">
    <property type="entry name" value="HTH_30"/>
    <property type="match status" value="1"/>
</dbReference>
<protein>
    <submittedName>
        <fullName evidence="3">Sugar diacid utilization regulator</fullName>
    </submittedName>
</protein>
<gene>
    <name evidence="3" type="ORF">SAMN05414137_11219</name>
</gene>
<evidence type="ECO:0000259" key="1">
    <source>
        <dbReference type="Pfam" id="PF07905"/>
    </source>
</evidence>
<dbReference type="Proteomes" id="UP000183015">
    <property type="component" value="Unassembled WGS sequence"/>
</dbReference>
<dbReference type="EMBL" id="FOAZ01000012">
    <property type="protein sequence ID" value="SEL72128.1"/>
    <property type="molecule type" value="Genomic_DNA"/>
</dbReference>
<dbReference type="InterPro" id="IPR025736">
    <property type="entry name" value="PucR_C-HTH_dom"/>
</dbReference>
<evidence type="ECO:0000313" key="3">
    <source>
        <dbReference type="EMBL" id="SEL72128.1"/>
    </source>
</evidence>
<organism evidence="3 4">
    <name type="scientific">Streptacidiphilus jiangxiensis</name>
    <dbReference type="NCBI Taxonomy" id="235985"/>
    <lineage>
        <taxon>Bacteria</taxon>
        <taxon>Bacillati</taxon>
        <taxon>Actinomycetota</taxon>
        <taxon>Actinomycetes</taxon>
        <taxon>Kitasatosporales</taxon>
        <taxon>Streptomycetaceae</taxon>
        <taxon>Streptacidiphilus</taxon>
    </lineage>
</organism>
<dbReference type="Gene3D" id="1.10.10.2840">
    <property type="entry name" value="PucR C-terminal helix-turn-helix domain"/>
    <property type="match status" value="1"/>
</dbReference>